<comment type="caution">
    <text evidence="3">The sequence shown here is derived from an EMBL/GenBank/DDBJ whole genome shotgun (WGS) entry which is preliminary data.</text>
</comment>
<dbReference type="RefSeq" id="WP_040838461.1">
    <property type="nucleotide sequence ID" value="NZ_BCMK01000013.1"/>
</dbReference>
<organism evidence="3 6">
    <name type="scientific">Streptomyces acidiscabies</name>
    <dbReference type="NCBI Taxonomy" id="42234"/>
    <lineage>
        <taxon>Bacteria</taxon>
        <taxon>Bacillati</taxon>
        <taxon>Actinomycetota</taxon>
        <taxon>Actinomycetes</taxon>
        <taxon>Kitasatosporales</taxon>
        <taxon>Streptomycetaceae</taxon>
        <taxon>Streptomyces</taxon>
    </lineage>
</organism>
<protein>
    <submittedName>
        <fullName evidence="3">Cytochrome P450</fullName>
    </submittedName>
</protein>
<dbReference type="Pfam" id="PF00067">
    <property type="entry name" value="p450"/>
    <property type="match status" value="3"/>
</dbReference>
<comment type="similarity">
    <text evidence="1">Belongs to the cytochrome P450 family.</text>
</comment>
<dbReference type="PANTHER" id="PTHR24305:SF166">
    <property type="entry name" value="CYTOCHROME P450 12A4, MITOCHONDRIAL-RELATED"/>
    <property type="match status" value="1"/>
</dbReference>
<dbReference type="InterPro" id="IPR036396">
    <property type="entry name" value="Cyt_P450_sf"/>
</dbReference>
<dbReference type="GO" id="GO:0005506">
    <property type="term" value="F:iron ion binding"/>
    <property type="evidence" value="ECO:0007669"/>
    <property type="project" value="InterPro"/>
</dbReference>
<dbReference type="PANTHER" id="PTHR24305">
    <property type="entry name" value="CYTOCHROME P450"/>
    <property type="match status" value="1"/>
</dbReference>
<evidence type="ECO:0000256" key="1">
    <source>
        <dbReference type="ARBA" id="ARBA00010617"/>
    </source>
</evidence>
<gene>
    <name evidence="3" type="ORF">PV399_34905</name>
    <name evidence="4" type="ORF">PV666_34775</name>
</gene>
<keyword evidence="2" id="KW-0479">Metal-binding</keyword>
<dbReference type="SUPFAM" id="SSF48264">
    <property type="entry name" value="Cytochrome P450"/>
    <property type="match status" value="1"/>
</dbReference>
<dbReference type="GO" id="GO:0020037">
    <property type="term" value="F:heme binding"/>
    <property type="evidence" value="ECO:0007669"/>
    <property type="project" value="InterPro"/>
</dbReference>
<keyword evidence="2" id="KW-0349">Heme</keyword>
<accession>A0AAP6EJ55</accession>
<evidence type="ECO:0000313" key="3">
    <source>
        <dbReference type="EMBL" id="MDX2964877.1"/>
    </source>
</evidence>
<dbReference type="EMBL" id="JARAWC010000035">
    <property type="protein sequence ID" value="MDX2964877.1"/>
    <property type="molecule type" value="Genomic_DNA"/>
</dbReference>
<dbReference type="InterPro" id="IPR001128">
    <property type="entry name" value="Cyt_P450"/>
</dbReference>
<dbReference type="GO" id="GO:0016705">
    <property type="term" value="F:oxidoreductase activity, acting on paired donors, with incorporation or reduction of molecular oxygen"/>
    <property type="evidence" value="ECO:0007669"/>
    <property type="project" value="InterPro"/>
</dbReference>
<feature type="binding site" description="axial binding residue" evidence="2">
    <location>
        <position position="365"/>
    </location>
    <ligand>
        <name>heme</name>
        <dbReference type="ChEBI" id="CHEBI:30413"/>
    </ligand>
    <ligandPart>
        <name>Fe</name>
        <dbReference type="ChEBI" id="CHEBI:18248"/>
    </ligandPart>
</feature>
<keyword evidence="5" id="KW-1185">Reference proteome</keyword>
<dbReference type="Proteomes" id="UP001282288">
    <property type="component" value="Unassembled WGS sequence"/>
</dbReference>
<dbReference type="PRINTS" id="PR00463">
    <property type="entry name" value="EP450I"/>
</dbReference>
<dbReference type="EMBL" id="JARAWP010000024">
    <property type="protein sequence ID" value="MDX3023007.1"/>
    <property type="molecule type" value="Genomic_DNA"/>
</dbReference>
<dbReference type="PRINTS" id="PR00385">
    <property type="entry name" value="P450"/>
</dbReference>
<evidence type="ECO:0000313" key="5">
    <source>
        <dbReference type="Proteomes" id="UP001272987"/>
    </source>
</evidence>
<name>A0AAP6EJ55_9ACTN</name>
<reference evidence="3 5" key="1">
    <citation type="journal article" date="2023" name="Microb. Genom.">
        <title>Mesoterricola silvestris gen. nov., sp. nov., Mesoterricola sediminis sp. nov., Geothrix oryzae sp. nov., Geothrix edaphica sp. nov., Geothrix rubra sp. nov., and Geothrix limicola sp. nov., six novel members of Acidobacteriota isolated from soils.</title>
        <authorList>
            <person name="Weisberg A.J."/>
            <person name="Pearce E."/>
            <person name="Kramer C.G."/>
            <person name="Chang J.H."/>
            <person name="Clarke C.R."/>
        </authorList>
    </citation>
    <scope>NUCLEOTIDE SEQUENCE</scope>
    <source>
        <strain evidence="4 5">NB05-1H</strain>
        <strain evidence="3">NRRL_B-16521</strain>
    </source>
</reference>
<sequence>MTRAVPELSEAEVVAWRESGASVIELLGRAQRLGPVSGIRLGDRPVVLVTGAEEVRHVLARHPERYVKRSHRLRPLLGDGVLTVDGEAWRGQRRLFQPKFTVQGVRRYERAMRDAVEDVARAWGESARSGRPRDLVADMRRFTIDVIWRATTGLPLDDTTHRQLLAAARIVAAISALGAADSTHLSADLAEVDAAAERAVAAARANGDPGILDALLDAVELPDPSGRLVRDNFVTFLVAGYETTAATLSWLLLLLHEHPGHREWALAQGPAGSPARTAAIRALISETLRLYPAALLMFRNATEGDVLAGCRIEADATVALCAYLTHRDPELWPEPERFVPQRFHEPAPRPALGTYYPLGLGPRTCLGAQFTLQEMSFLAEALLPAFEFTVVGERPEPAFDVTIRPSGPMVATVRARGGREPVLP</sequence>
<dbReference type="Proteomes" id="UP001272987">
    <property type="component" value="Unassembled WGS sequence"/>
</dbReference>
<dbReference type="AlphaFoldDB" id="A0AAP6EJ55"/>
<proteinExistence type="inferred from homology"/>
<dbReference type="InterPro" id="IPR002401">
    <property type="entry name" value="Cyt_P450_E_grp-I"/>
</dbReference>
<evidence type="ECO:0000313" key="6">
    <source>
        <dbReference type="Proteomes" id="UP001282288"/>
    </source>
</evidence>
<dbReference type="GO" id="GO:0004497">
    <property type="term" value="F:monooxygenase activity"/>
    <property type="evidence" value="ECO:0007669"/>
    <property type="project" value="InterPro"/>
</dbReference>
<dbReference type="GeneID" id="69812584"/>
<keyword evidence="2" id="KW-0408">Iron</keyword>
<comment type="cofactor">
    <cofactor evidence="2">
        <name>heme</name>
        <dbReference type="ChEBI" id="CHEBI:30413"/>
    </cofactor>
</comment>
<dbReference type="Gene3D" id="1.10.630.10">
    <property type="entry name" value="Cytochrome P450"/>
    <property type="match status" value="1"/>
</dbReference>
<evidence type="ECO:0000313" key="4">
    <source>
        <dbReference type="EMBL" id="MDX3023007.1"/>
    </source>
</evidence>
<dbReference type="InterPro" id="IPR050121">
    <property type="entry name" value="Cytochrome_P450_monoxygenase"/>
</dbReference>
<evidence type="ECO:0000256" key="2">
    <source>
        <dbReference type="PIRSR" id="PIRSR602401-1"/>
    </source>
</evidence>